<dbReference type="AlphaFoldDB" id="A0A1H2CFA7"/>
<evidence type="ECO:0000313" key="12">
    <source>
        <dbReference type="Proteomes" id="UP000198688"/>
    </source>
</evidence>
<keyword evidence="12" id="KW-1185">Reference proteome</keyword>
<name>A0A1H2CFA7_9ACTN</name>
<dbReference type="GO" id="GO:0071555">
    <property type="term" value="P:cell wall organization"/>
    <property type="evidence" value="ECO:0007669"/>
    <property type="project" value="UniProtKB-UniRule"/>
</dbReference>
<comment type="pathway">
    <text evidence="1 7">Cell wall biogenesis; peptidoglycan biosynthesis.</text>
</comment>
<dbReference type="InterPro" id="IPR050979">
    <property type="entry name" value="LD-transpeptidase"/>
</dbReference>
<evidence type="ECO:0000256" key="4">
    <source>
        <dbReference type="ARBA" id="ARBA00022984"/>
    </source>
</evidence>
<dbReference type="UniPathway" id="UPA00219"/>
<dbReference type="InterPro" id="IPR005490">
    <property type="entry name" value="LD_TPept_cat_dom"/>
</dbReference>
<dbReference type="PANTHER" id="PTHR30582">
    <property type="entry name" value="L,D-TRANSPEPTIDASE"/>
    <property type="match status" value="1"/>
</dbReference>
<dbReference type="SUPFAM" id="SSF141523">
    <property type="entry name" value="L,D-transpeptidase catalytic domain-like"/>
    <property type="match status" value="1"/>
</dbReference>
<dbReference type="PROSITE" id="PS51257">
    <property type="entry name" value="PROKAR_LIPOPROTEIN"/>
    <property type="match status" value="1"/>
</dbReference>
<feature type="chain" id="PRO_5038640766" evidence="9">
    <location>
        <begin position="34"/>
        <end position="414"/>
    </location>
</feature>
<reference evidence="11 12" key="1">
    <citation type="submission" date="2016-10" db="EMBL/GenBank/DDBJ databases">
        <authorList>
            <person name="de Groot N.N."/>
        </authorList>
    </citation>
    <scope>NUCLEOTIDE SEQUENCE [LARGE SCALE GENOMIC DNA]</scope>
    <source>
        <strain evidence="11 12">DSM 43941</strain>
    </source>
</reference>
<dbReference type="GO" id="GO:0008360">
    <property type="term" value="P:regulation of cell shape"/>
    <property type="evidence" value="ECO:0007669"/>
    <property type="project" value="UniProtKB-UniRule"/>
</dbReference>
<gene>
    <name evidence="11" type="ORF">SAMN04489716_5734</name>
</gene>
<feature type="region of interest" description="Disordered" evidence="8">
    <location>
        <begin position="38"/>
        <end position="64"/>
    </location>
</feature>
<feature type="signal peptide" evidence="9">
    <location>
        <begin position="1"/>
        <end position="33"/>
    </location>
</feature>
<evidence type="ECO:0000256" key="5">
    <source>
        <dbReference type="ARBA" id="ARBA00023315"/>
    </source>
</evidence>
<evidence type="ECO:0000256" key="8">
    <source>
        <dbReference type="SAM" id="MobiDB-lite"/>
    </source>
</evidence>
<evidence type="ECO:0000256" key="9">
    <source>
        <dbReference type="SAM" id="SignalP"/>
    </source>
</evidence>
<evidence type="ECO:0000256" key="6">
    <source>
        <dbReference type="ARBA" id="ARBA00023316"/>
    </source>
</evidence>
<evidence type="ECO:0000256" key="2">
    <source>
        <dbReference type="ARBA" id="ARBA00022679"/>
    </source>
</evidence>
<organism evidence="11 12">
    <name type="scientific">Actinoplanes derwentensis</name>
    <dbReference type="NCBI Taxonomy" id="113562"/>
    <lineage>
        <taxon>Bacteria</taxon>
        <taxon>Bacillati</taxon>
        <taxon>Actinomycetota</taxon>
        <taxon>Actinomycetes</taxon>
        <taxon>Micromonosporales</taxon>
        <taxon>Micromonosporaceae</taxon>
        <taxon>Actinoplanes</taxon>
    </lineage>
</organism>
<evidence type="ECO:0000313" key="11">
    <source>
        <dbReference type="EMBL" id="SDT69178.1"/>
    </source>
</evidence>
<dbReference type="Proteomes" id="UP000198688">
    <property type="component" value="Chromosome I"/>
</dbReference>
<feature type="active site" description="Nucleophile" evidence="7">
    <location>
        <position position="361"/>
    </location>
</feature>
<dbReference type="Gene3D" id="2.60.40.3710">
    <property type="match status" value="1"/>
</dbReference>
<dbReference type="InterPro" id="IPR041280">
    <property type="entry name" value="Big_10"/>
</dbReference>
<dbReference type="PROSITE" id="PS52029">
    <property type="entry name" value="LD_TPASE"/>
    <property type="match status" value="1"/>
</dbReference>
<keyword evidence="11" id="KW-0449">Lipoprotein</keyword>
<dbReference type="RefSeq" id="WP_092547781.1">
    <property type="nucleotide sequence ID" value="NZ_BOMJ01000028.1"/>
</dbReference>
<dbReference type="GO" id="GO:0018104">
    <property type="term" value="P:peptidoglycan-protein cross-linking"/>
    <property type="evidence" value="ECO:0007669"/>
    <property type="project" value="TreeGrafter"/>
</dbReference>
<dbReference type="GO" id="GO:0016746">
    <property type="term" value="F:acyltransferase activity"/>
    <property type="evidence" value="ECO:0007669"/>
    <property type="project" value="UniProtKB-KW"/>
</dbReference>
<dbReference type="EMBL" id="LT629758">
    <property type="protein sequence ID" value="SDT69178.1"/>
    <property type="molecule type" value="Genomic_DNA"/>
</dbReference>
<evidence type="ECO:0000256" key="3">
    <source>
        <dbReference type="ARBA" id="ARBA00022960"/>
    </source>
</evidence>
<protein>
    <submittedName>
        <fullName evidence="11">Lipoprotein-anchoring transpeptidase ErfK/SrfK</fullName>
    </submittedName>
</protein>
<dbReference type="PANTHER" id="PTHR30582:SF2">
    <property type="entry name" value="L,D-TRANSPEPTIDASE YCIB-RELATED"/>
    <property type="match status" value="1"/>
</dbReference>
<sequence length="414" mass="44965">MDMYGNRSARRSGRGRLRLAVTAVLASTLLLTAACSGSDKASWQGGGDTESTTSSAGPAAPEPTLSTVAVTSPAADAKSVELWSEVKYSSEDPANTDVVVTNAKGTEVKGTLDKDKNVWVPSDSLAWGTKYTVTVTSPAAEGKTNTTSSAFTTMKEPSKIVRVTSFLGDGQTVGVGMPLIMKFARSIPEKYRAEVERRMTVTATPAQEGTWRWISATEVHYRPKTYWEAGTKIFYNVQLKGVQIGDGWYGRSNLTVDLKIGREMIMTVSNKTKKMTVKQDGKVIKTIPVSLGKKSTPSSSGTMVVMEKAAHTVFDTTDEDPVNGYKTPIDWAQRITYSGQFIHAAPWSEGKQGNTNVSHGCVNVSEALGEWLFGKTLMGDVITVTGTEEKLKNGNGWTDWNMSWEEYKKGSYLN</sequence>
<keyword evidence="6 7" id="KW-0961">Cell wall biogenesis/degradation</keyword>
<dbReference type="CDD" id="cd16913">
    <property type="entry name" value="YkuD_like"/>
    <property type="match status" value="1"/>
</dbReference>
<dbReference type="OrthoDB" id="5242354at2"/>
<feature type="active site" description="Proton donor/acceptor" evidence="7">
    <location>
        <position position="343"/>
    </location>
</feature>
<dbReference type="InterPro" id="IPR038063">
    <property type="entry name" value="Transpep_catalytic_dom"/>
</dbReference>
<dbReference type="Gene3D" id="2.40.440.10">
    <property type="entry name" value="L,D-transpeptidase catalytic domain-like"/>
    <property type="match status" value="1"/>
</dbReference>
<dbReference type="Pfam" id="PF03734">
    <property type="entry name" value="YkuD"/>
    <property type="match status" value="1"/>
</dbReference>
<keyword evidence="2" id="KW-0808">Transferase</keyword>
<proteinExistence type="predicted"/>
<dbReference type="Pfam" id="PF17964">
    <property type="entry name" value="Big_10"/>
    <property type="match status" value="1"/>
</dbReference>
<keyword evidence="4 7" id="KW-0573">Peptidoglycan synthesis</keyword>
<keyword evidence="5" id="KW-0012">Acyltransferase</keyword>
<evidence type="ECO:0000256" key="1">
    <source>
        <dbReference type="ARBA" id="ARBA00004752"/>
    </source>
</evidence>
<dbReference type="STRING" id="113562.SAMN04489716_5734"/>
<dbReference type="CDD" id="cd13432">
    <property type="entry name" value="LDT_IgD_like_2"/>
    <property type="match status" value="1"/>
</dbReference>
<dbReference type="Gene3D" id="2.60.40.3780">
    <property type="match status" value="1"/>
</dbReference>
<accession>A0A1H2CFA7</accession>
<keyword evidence="3 7" id="KW-0133">Cell shape</keyword>
<evidence type="ECO:0000256" key="7">
    <source>
        <dbReference type="PROSITE-ProRule" id="PRU01373"/>
    </source>
</evidence>
<dbReference type="GO" id="GO:0005576">
    <property type="term" value="C:extracellular region"/>
    <property type="evidence" value="ECO:0007669"/>
    <property type="project" value="TreeGrafter"/>
</dbReference>
<evidence type="ECO:0000259" key="10">
    <source>
        <dbReference type="PROSITE" id="PS52029"/>
    </source>
</evidence>
<feature type="domain" description="L,D-TPase catalytic" evidence="10">
    <location>
        <begin position="264"/>
        <end position="385"/>
    </location>
</feature>
<dbReference type="GO" id="GO:0071972">
    <property type="term" value="F:peptidoglycan L,D-transpeptidase activity"/>
    <property type="evidence" value="ECO:0007669"/>
    <property type="project" value="TreeGrafter"/>
</dbReference>
<keyword evidence="9" id="KW-0732">Signal</keyword>